<evidence type="ECO:0000313" key="2">
    <source>
        <dbReference type="EMBL" id="SUG55024.1"/>
    </source>
</evidence>
<evidence type="ECO:0000313" key="3">
    <source>
        <dbReference type="Proteomes" id="UP000254633"/>
    </source>
</evidence>
<evidence type="ECO:0000259" key="1">
    <source>
        <dbReference type="Pfam" id="PF00483"/>
    </source>
</evidence>
<dbReference type="PANTHER" id="PTHR46390">
    <property type="entry name" value="MANNOSE-1-PHOSPHATE GUANYLYLTRANSFERASE"/>
    <property type="match status" value="1"/>
</dbReference>
<dbReference type="EC" id="2.7.7.13" evidence="2"/>
<accession>A0A379TXG0</accession>
<dbReference type="SUPFAM" id="SSF53448">
    <property type="entry name" value="Nucleotide-diphospho-sugar transferases"/>
    <property type="match status" value="1"/>
</dbReference>
<dbReference type="InterPro" id="IPR051161">
    <property type="entry name" value="Mannose-6P_isomerase_type2"/>
</dbReference>
<dbReference type="GO" id="GO:0004475">
    <property type="term" value="F:mannose-1-phosphate guanylyltransferase (GTP) activity"/>
    <property type="evidence" value="ECO:0007669"/>
    <property type="project" value="UniProtKB-EC"/>
</dbReference>
<dbReference type="Pfam" id="PF00483">
    <property type="entry name" value="NTP_transferase"/>
    <property type="match status" value="1"/>
</dbReference>
<gene>
    <name evidence="2" type="primary">manC_2</name>
    <name evidence="2" type="ORF">NCTC10060_02141</name>
</gene>
<dbReference type="AlphaFoldDB" id="A0A379TXG0"/>
<dbReference type="PANTHER" id="PTHR46390:SF1">
    <property type="entry name" value="MANNOSE-1-PHOSPHATE GUANYLYLTRANSFERASE"/>
    <property type="match status" value="1"/>
</dbReference>
<feature type="domain" description="Nucleotidyl transferase" evidence="1">
    <location>
        <begin position="1"/>
        <end position="75"/>
    </location>
</feature>
<dbReference type="InterPro" id="IPR029044">
    <property type="entry name" value="Nucleotide-diphossugar_trans"/>
</dbReference>
<protein>
    <submittedName>
        <fullName evidence="2">Mannose-1-phosphate guanylyltransferase</fullName>
        <ecNumber evidence="2">2.7.7.13</ecNumber>
        <ecNumber evidence="2">2.7.7.22</ecNumber>
    </submittedName>
</protein>
<dbReference type="GO" id="GO:0008928">
    <property type="term" value="F:mannose-1-phosphate guanylyltransferase (GDP) activity"/>
    <property type="evidence" value="ECO:0007669"/>
    <property type="project" value="UniProtKB-EC"/>
</dbReference>
<keyword evidence="2" id="KW-0808">Transferase</keyword>
<name>A0A379TXG0_SALDZ</name>
<dbReference type="GO" id="GO:0009298">
    <property type="term" value="P:GDP-mannose biosynthetic process"/>
    <property type="evidence" value="ECO:0007669"/>
    <property type="project" value="TreeGrafter"/>
</dbReference>
<dbReference type="Proteomes" id="UP000254633">
    <property type="component" value="Unassembled WGS sequence"/>
</dbReference>
<dbReference type="InterPro" id="IPR005835">
    <property type="entry name" value="NTP_transferase_dom"/>
</dbReference>
<reference evidence="2 3" key="1">
    <citation type="submission" date="2018-06" db="EMBL/GenBank/DDBJ databases">
        <authorList>
            <consortium name="Pathogen Informatics"/>
            <person name="Doyle S."/>
        </authorList>
    </citation>
    <scope>NUCLEOTIDE SEQUENCE [LARGE SCALE GENOMIC DNA]</scope>
    <source>
        <strain evidence="2 3">NCTC10060</strain>
    </source>
</reference>
<proteinExistence type="predicted"/>
<keyword evidence="2" id="KW-0548">Nucleotidyltransferase</keyword>
<dbReference type="Gene3D" id="3.90.550.10">
    <property type="entry name" value="Spore Coat Polysaccharide Biosynthesis Protein SpsA, Chain A"/>
    <property type="match status" value="1"/>
</dbReference>
<dbReference type="EMBL" id="UGXH01000003">
    <property type="protein sequence ID" value="SUG55024.1"/>
    <property type="molecule type" value="Genomic_DNA"/>
</dbReference>
<organism evidence="2 3">
    <name type="scientific">Salmonella diarizonae</name>
    <dbReference type="NCBI Taxonomy" id="59204"/>
    <lineage>
        <taxon>Bacteria</taxon>
        <taxon>Pseudomonadati</taxon>
        <taxon>Pseudomonadota</taxon>
        <taxon>Gammaproteobacteria</taxon>
        <taxon>Enterobacterales</taxon>
        <taxon>Enterobacteriaceae</taxon>
        <taxon>Salmonella</taxon>
    </lineage>
</organism>
<sequence>MLVLAADHAIANEGAFRDAVRSAMPYADAGKLVTFGIVPDLPETGYGYIRRGDVVPGATDAVAFEVAQFVEKPGWKPPRPTSPAAITTGTAACFCSAPDAIWKS</sequence>
<dbReference type="EC" id="2.7.7.22" evidence="2"/>